<name>A0A6B2M0S1_9BACT</name>
<dbReference type="PROSITE" id="PS00409">
    <property type="entry name" value="PROKAR_NTER_METHYL"/>
    <property type="match status" value="1"/>
</dbReference>
<dbReference type="RefSeq" id="WP_163964473.1">
    <property type="nucleotide sequence ID" value="NZ_JAAGNX010000002.1"/>
</dbReference>
<dbReference type="InterPro" id="IPR013545">
    <property type="entry name" value="T2SS_protein-GspG_C"/>
</dbReference>
<dbReference type="InterPro" id="IPR010054">
    <property type="entry name" value="Type2_sec_GspG"/>
</dbReference>
<dbReference type="InterPro" id="IPR012902">
    <property type="entry name" value="N_methyl_site"/>
</dbReference>
<comment type="caution">
    <text evidence="3">The sequence shown here is derived from an EMBL/GenBank/DDBJ whole genome shotgun (WGS) entry which is preliminary data.</text>
</comment>
<proteinExistence type="predicted"/>
<gene>
    <name evidence="3" type="primary">gspG</name>
    <name evidence="3" type="ORF">G0Q06_08605</name>
</gene>
<dbReference type="Proteomes" id="UP000478417">
    <property type="component" value="Unassembled WGS sequence"/>
</dbReference>
<keyword evidence="1" id="KW-0472">Membrane</keyword>
<dbReference type="SUPFAM" id="SSF54523">
    <property type="entry name" value="Pili subunits"/>
    <property type="match status" value="1"/>
</dbReference>
<dbReference type="AlphaFoldDB" id="A0A6B2M0S1"/>
<feature type="transmembrane region" description="Helical" evidence="1">
    <location>
        <begin position="20"/>
        <end position="39"/>
    </location>
</feature>
<keyword evidence="1" id="KW-1133">Transmembrane helix</keyword>
<evidence type="ECO:0000259" key="2">
    <source>
        <dbReference type="Pfam" id="PF08334"/>
    </source>
</evidence>
<reference evidence="3 4" key="1">
    <citation type="submission" date="2020-02" db="EMBL/GenBank/DDBJ databases">
        <title>Albibacoteraceae fam. nov., the first described family within the subdivision 4 Verrucomicrobia.</title>
        <authorList>
            <person name="Xi F."/>
        </authorList>
    </citation>
    <scope>NUCLEOTIDE SEQUENCE [LARGE SCALE GENOMIC DNA]</scope>
    <source>
        <strain evidence="3 4">CK1056</strain>
    </source>
</reference>
<dbReference type="Pfam" id="PF08334">
    <property type="entry name" value="T2SSG"/>
    <property type="match status" value="1"/>
</dbReference>
<dbReference type="NCBIfam" id="TIGR01710">
    <property type="entry name" value="typeII_sec_gspG"/>
    <property type="match status" value="1"/>
</dbReference>
<dbReference type="EMBL" id="JAAGNX010000002">
    <property type="protein sequence ID" value="NDV62508.1"/>
    <property type="molecule type" value="Genomic_DNA"/>
</dbReference>
<evidence type="ECO:0000256" key="1">
    <source>
        <dbReference type="SAM" id="Phobius"/>
    </source>
</evidence>
<keyword evidence="4" id="KW-1185">Reference proteome</keyword>
<dbReference type="GO" id="GO:0015627">
    <property type="term" value="C:type II protein secretion system complex"/>
    <property type="evidence" value="ECO:0007669"/>
    <property type="project" value="InterPro"/>
</dbReference>
<organism evidence="3 4">
    <name type="scientific">Oceanipulchritudo coccoides</name>
    <dbReference type="NCBI Taxonomy" id="2706888"/>
    <lineage>
        <taxon>Bacteria</taxon>
        <taxon>Pseudomonadati</taxon>
        <taxon>Verrucomicrobiota</taxon>
        <taxon>Opitutia</taxon>
        <taxon>Puniceicoccales</taxon>
        <taxon>Oceanipulchritudinaceae</taxon>
        <taxon>Oceanipulchritudo</taxon>
    </lineage>
</organism>
<dbReference type="InterPro" id="IPR045584">
    <property type="entry name" value="Pilin-like"/>
</dbReference>
<accession>A0A6B2M0S1</accession>
<evidence type="ECO:0000313" key="3">
    <source>
        <dbReference type="EMBL" id="NDV62508.1"/>
    </source>
</evidence>
<feature type="domain" description="Type II secretion system protein GspG C-terminal" evidence="2">
    <location>
        <begin position="46"/>
        <end position="142"/>
    </location>
</feature>
<sequence>MKFVPNNPTSLKKLKAGFSLVEMLIVIALIAIVGTLLIGRIGNLFGGAQEDVAKQFVDNALKAPLLKYRIDTGSYPTNEDGGLMALLNQPSSKQGKWKGPYIEKLPEDPWGNAYQYKYPGTKNTDGYDLWSLGPDAQSEADNIGNW</sequence>
<keyword evidence="1" id="KW-0812">Transmembrane</keyword>
<evidence type="ECO:0000313" key="4">
    <source>
        <dbReference type="Proteomes" id="UP000478417"/>
    </source>
</evidence>
<dbReference type="GO" id="GO:0015628">
    <property type="term" value="P:protein secretion by the type II secretion system"/>
    <property type="evidence" value="ECO:0007669"/>
    <property type="project" value="InterPro"/>
</dbReference>
<protein>
    <submittedName>
        <fullName evidence="3">Type II secretion system major pseudopilin GspG</fullName>
    </submittedName>
</protein>
<dbReference type="Gene3D" id="3.30.700.10">
    <property type="entry name" value="Glycoprotein, Type 4 Pilin"/>
    <property type="match status" value="1"/>
</dbReference>
<dbReference type="NCBIfam" id="TIGR02532">
    <property type="entry name" value="IV_pilin_GFxxxE"/>
    <property type="match status" value="1"/>
</dbReference>
<dbReference type="Pfam" id="PF07963">
    <property type="entry name" value="N_methyl"/>
    <property type="match status" value="1"/>
</dbReference>